<dbReference type="EMBL" id="CP004144">
    <property type="protein sequence ID" value="AGF97073.1"/>
    <property type="molecule type" value="Genomic_DNA"/>
</dbReference>
<gene>
    <name evidence="2" type="ORF">MmTuc01_1721</name>
</gene>
<dbReference type="BioCyc" id="MMAZ1236903:G139K-1642-MONOMER"/>
<accession>M1QA44</accession>
<organism evidence="2 3">
    <name type="scientific">Methanosarcina mazei Tuc01</name>
    <dbReference type="NCBI Taxonomy" id="1236903"/>
    <lineage>
        <taxon>Archaea</taxon>
        <taxon>Methanobacteriati</taxon>
        <taxon>Methanobacteriota</taxon>
        <taxon>Stenosarchaea group</taxon>
        <taxon>Methanomicrobia</taxon>
        <taxon>Methanosarcinales</taxon>
        <taxon>Methanosarcinaceae</taxon>
        <taxon>Methanosarcina</taxon>
    </lineage>
</organism>
<dbReference type="HOGENOM" id="CLU_3322974_0_0_2"/>
<keyword evidence="1" id="KW-0472">Membrane</keyword>
<sequence length="38" mass="4101">MIPALSGIGDSPLYSSLYSLLAWFSLWVVVIAITITDS</sequence>
<proteinExistence type="predicted"/>
<keyword evidence="1" id="KW-0812">Transmembrane</keyword>
<evidence type="ECO:0000256" key="1">
    <source>
        <dbReference type="SAM" id="Phobius"/>
    </source>
</evidence>
<dbReference type="KEGG" id="mmaz:MmTuc01_1721"/>
<dbReference type="AlphaFoldDB" id="M1QA44"/>
<evidence type="ECO:0000313" key="3">
    <source>
        <dbReference type="Proteomes" id="UP000011718"/>
    </source>
</evidence>
<protein>
    <submittedName>
        <fullName evidence="2">Uncharacterized protein</fullName>
    </submittedName>
</protein>
<reference evidence="2 3" key="1">
    <citation type="journal article" date="2013" name="Genome Announc.">
        <title>Complete Genome of a Methanosarcina mazei Strain Isolated from Sediment Samples from an Amazonian Flooded Area.</title>
        <authorList>
            <person name="Assis das Gracas D."/>
            <person name="Thiago Juca Ramos R."/>
            <person name="Vieira Araujo A.C."/>
            <person name="Zahlouth R."/>
            <person name="Ribeiro Carneiro A."/>
            <person name="Souza Lopes T."/>
            <person name="Azevedo Barauna R."/>
            <person name="Azevedo V."/>
            <person name="Cruz Schneider M.P."/>
            <person name="Pellizari V.H."/>
            <person name="Silva A."/>
        </authorList>
    </citation>
    <scope>NUCLEOTIDE SEQUENCE [LARGE SCALE GENOMIC DNA]</scope>
    <source>
        <strain evidence="2 3">Tuc01</strain>
    </source>
</reference>
<evidence type="ECO:0000313" key="2">
    <source>
        <dbReference type="EMBL" id="AGF97073.1"/>
    </source>
</evidence>
<dbReference type="Proteomes" id="UP000011718">
    <property type="component" value="Chromosome"/>
</dbReference>
<keyword evidence="1" id="KW-1133">Transmembrane helix</keyword>
<name>M1QA44_METMZ</name>
<feature type="transmembrane region" description="Helical" evidence="1">
    <location>
        <begin position="16"/>
        <end position="35"/>
    </location>
</feature>